<gene>
    <name evidence="1" type="ORF">BOLC2T10535H</name>
</gene>
<proteinExistence type="predicted"/>
<protein>
    <submittedName>
        <fullName evidence="1">Uncharacterized protein</fullName>
    </submittedName>
</protein>
<accession>A0A3P6DLU9</accession>
<reference evidence="1" key="1">
    <citation type="submission" date="2018-11" db="EMBL/GenBank/DDBJ databases">
        <authorList>
            <consortium name="Genoscope - CEA"/>
            <person name="William W."/>
        </authorList>
    </citation>
    <scope>NUCLEOTIDE SEQUENCE</scope>
</reference>
<dbReference type="AlphaFoldDB" id="A0A3P6DLU9"/>
<organism evidence="1">
    <name type="scientific">Brassica oleracea</name>
    <name type="common">Wild cabbage</name>
    <dbReference type="NCBI Taxonomy" id="3712"/>
    <lineage>
        <taxon>Eukaryota</taxon>
        <taxon>Viridiplantae</taxon>
        <taxon>Streptophyta</taxon>
        <taxon>Embryophyta</taxon>
        <taxon>Tracheophyta</taxon>
        <taxon>Spermatophyta</taxon>
        <taxon>Magnoliopsida</taxon>
        <taxon>eudicotyledons</taxon>
        <taxon>Gunneridae</taxon>
        <taxon>Pentapetalae</taxon>
        <taxon>rosids</taxon>
        <taxon>malvids</taxon>
        <taxon>Brassicales</taxon>
        <taxon>Brassicaceae</taxon>
        <taxon>Brassiceae</taxon>
        <taxon>Brassica</taxon>
    </lineage>
</organism>
<sequence>MSNMPTMIICVSYLLLKSGKRVEFNPNFTQPNMDLVDQFKTSLPNDSLAHTNDDSTQWSVGTVASVRAKFFVINEKRTIREIIDSTLVYKLKTLHFS</sequence>
<name>A0A3P6DLU9_BRAOL</name>
<dbReference type="EMBL" id="LR031874">
    <property type="protein sequence ID" value="VDD25004.1"/>
    <property type="molecule type" value="Genomic_DNA"/>
</dbReference>
<evidence type="ECO:0000313" key="1">
    <source>
        <dbReference type="EMBL" id="VDD25004.1"/>
    </source>
</evidence>